<keyword evidence="4" id="KW-0539">Nucleus</keyword>
<dbReference type="GO" id="GO:0048527">
    <property type="term" value="P:lateral root development"/>
    <property type="evidence" value="ECO:0007669"/>
    <property type="project" value="UniProtKB-ARBA"/>
</dbReference>
<dbReference type="GO" id="GO:0005634">
    <property type="term" value="C:nucleus"/>
    <property type="evidence" value="ECO:0007669"/>
    <property type="project" value="UniProtKB-SubCell"/>
</dbReference>
<feature type="repeat" description="ARM" evidence="6">
    <location>
        <begin position="641"/>
        <end position="686"/>
    </location>
</feature>
<keyword evidence="3" id="KW-0677">Repeat</keyword>
<dbReference type="Pfam" id="PF12937">
    <property type="entry name" value="F-box-like"/>
    <property type="match status" value="1"/>
</dbReference>
<dbReference type="InterPro" id="IPR000225">
    <property type="entry name" value="Armadillo"/>
</dbReference>
<dbReference type="SMART" id="SM00256">
    <property type="entry name" value="FBOX"/>
    <property type="match status" value="1"/>
</dbReference>
<protein>
    <recommendedName>
        <fullName evidence="7">F-box domain-containing protein</fullName>
    </recommendedName>
</protein>
<comment type="function">
    <text evidence="5">Promotes lateral root initiation and development, independently of auxin (IAA) and abscisis acid (ABA).</text>
</comment>
<evidence type="ECO:0000256" key="5">
    <source>
        <dbReference type="ARBA" id="ARBA00056877"/>
    </source>
</evidence>
<gene>
    <name evidence="8" type="ORF">ES288_A08G035800v1</name>
</gene>
<dbReference type="InterPro" id="IPR032675">
    <property type="entry name" value="LRR_dom_sf"/>
</dbReference>
<dbReference type="FunFam" id="1.25.10.10:FF:001918">
    <property type="entry name" value="Protein ARABIDILLO 2"/>
    <property type="match status" value="1"/>
</dbReference>
<accession>A0A5D2FHG2</accession>
<dbReference type="AlphaFoldDB" id="A0A5D2FHG2"/>
<feature type="repeat" description="ARM" evidence="6">
    <location>
        <begin position="469"/>
        <end position="511"/>
    </location>
</feature>
<dbReference type="SUPFAM" id="SSF52047">
    <property type="entry name" value="RNI-like"/>
    <property type="match status" value="1"/>
</dbReference>
<evidence type="ECO:0000313" key="8">
    <source>
        <dbReference type="EMBL" id="TYH04823.1"/>
    </source>
</evidence>
<dbReference type="Gene3D" id="1.25.10.10">
    <property type="entry name" value="Leucine-rich Repeat Variant"/>
    <property type="match status" value="4"/>
</dbReference>
<dbReference type="Gene3D" id="3.80.10.10">
    <property type="entry name" value="Ribonuclease Inhibitor"/>
    <property type="match status" value="1"/>
</dbReference>
<feature type="repeat" description="ARM" evidence="6">
    <location>
        <begin position="554"/>
        <end position="585"/>
    </location>
</feature>
<evidence type="ECO:0000259" key="7">
    <source>
        <dbReference type="PROSITE" id="PS50181"/>
    </source>
</evidence>
<feature type="domain" description="F-box" evidence="7">
    <location>
        <begin position="37"/>
        <end position="83"/>
    </location>
</feature>
<feature type="repeat" description="ARM" evidence="6">
    <location>
        <begin position="510"/>
        <end position="555"/>
    </location>
</feature>
<proteinExistence type="inferred from homology"/>
<feature type="repeat" description="ARM" evidence="6">
    <location>
        <begin position="685"/>
        <end position="727"/>
    </location>
</feature>
<sequence>MTRRVRRKVAKKGKDDAVSLSYLEIEVEDLGLERNGDVDWTSLPDDTVIQLFFCLNYRDRASLSSTCKTWRVLGASQCLWSSLDLRAHKFDTATATSLASRCVYLQKLRFRGAESADAIIHLQAKNLREISGDYCRKITDATLSVIVARHEALESLQLGPDFCERITGDAIKAVALCCPKLKKLWLSGIKDVYADAINALAKHCPNLVDVGFLDCLNVDEAALENVSSVRFLSVAGTSNMKWDVVSQLWHKLPKLIGLDVSRTDIGLAAISRLLSSSLSLKVLCALNCPVLEEETSISTTKTNGKLLLALFSDIFRELSSLLAETSNKGRNVFLDWTCSKNKDKNLNEIMTWLEWILSHTLLRTAESNPQGLDNFWLKQGAALLLSLMQSSQVDVQERAATGLATFVVIDDENASIDRGRAEAVMRDGGIRLLLNLAKSWHEGLQSEAAKALANLSVNANVAKAVAEEGGINILAALARSMNRLVAEEAAGGLWNLSVGEEHKAAIAEAGGVKALVDLIFKWSSGGDGVLERAAGALANLAADDKCSMEVAIAGGVHALVMLARNCKFEGVQEQAARALANLASHGDSNSNNAAVGQEAGALEALVQLTRSPHEGVRQEAAGALWNLSFDDRNREAIAAAGGVEALVTLAQSCSNASPGLQERAAGALWGLSVSEANSIAIGREGGVAPLIALARSDTEDVHETAAGALWNLAFNHSNALRIVEEGGVPALVHLCSSSLSKMARFMAALALAYMFDGRIDEFAPMSSSSESTSKSVSLDGARRMALKHIEAFIRTFSNPQAFAAAAASSAPAALAQVTEKARIQEAGHLRCSGAEIGRFVSMLRNSSSILKACAAFALLQFTIPGGRHAVHHASLMQGGGAARVLRAAAAAATSPIEAKIFARIVLRNLEHHHQVEPSI</sequence>
<evidence type="ECO:0000256" key="3">
    <source>
        <dbReference type="ARBA" id="ARBA00022737"/>
    </source>
</evidence>
<comment type="subcellular location">
    <subcellularLocation>
        <location evidence="1">Nucleus</location>
    </subcellularLocation>
</comment>
<dbReference type="Proteomes" id="UP000323506">
    <property type="component" value="Chromosome A08"/>
</dbReference>
<dbReference type="EMBL" id="CM017695">
    <property type="protein sequence ID" value="TYH04823.1"/>
    <property type="molecule type" value="Genomic_DNA"/>
</dbReference>
<name>A0A5D2FHG2_GOSDA</name>
<dbReference type="InterPro" id="IPR011989">
    <property type="entry name" value="ARM-like"/>
</dbReference>
<keyword evidence="9" id="KW-1185">Reference proteome</keyword>
<evidence type="ECO:0000256" key="6">
    <source>
        <dbReference type="PROSITE-ProRule" id="PRU00259"/>
    </source>
</evidence>
<reference evidence="8 9" key="1">
    <citation type="submission" date="2019-06" db="EMBL/GenBank/DDBJ databases">
        <title>WGS assembly of Gossypium darwinii.</title>
        <authorList>
            <person name="Chen Z.J."/>
            <person name="Sreedasyam A."/>
            <person name="Ando A."/>
            <person name="Song Q."/>
            <person name="De L."/>
            <person name="Hulse-Kemp A."/>
            <person name="Ding M."/>
            <person name="Ye W."/>
            <person name="Kirkbride R."/>
            <person name="Jenkins J."/>
            <person name="Plott C."/>
            <person name="Lovell J."/>
            <person name="Lin Y.-M."/>
            <person name="Vaughn R."/>
            <person name="Liu B."/>
            <person name="Li W."/>
            <person name="Simpson S."/>
            <person name="Scheffler B."/>
            <person name="Saski C."/>
            <person name="Grover C."/>
            <person name="Hu G."/>
            <person name="Conover J."/>
            <person name="Carlson J."/>
            <person name="Shu S."/>
            <person name="Boston L."/>
            <person name="Williams M."/>
            <person name="Peterson D."/>
            <person name="Mcgee K."/>
            <person name="Jones D."/>
            <person name="Wendel J."/>
            <person name="Stelly D."/>
            <person name="Grimwood J."/>
            <person name="Schmutz J."/>
        </authorList>
    </citation>
    <scope>NUCLEOTIDE SEQUENCE [LARGE SCALE GENOMIC DNA]</scope>
    <source>
        <strain evidence="8">1808015.09</strain>
    </source>
</reference>
<dbReference type="SMART" id="SM00185">
    <property type="entry name" value="ARM"/>
    <property type="match status" value="8"/>
</dbReference>
<evidence type="ECO:0000313" key="9">
    <source>
        <dbReference type="Proteomes" id="UP000323506"/>
    </source>
</evidence>
<dbReference type="PROSITE" id="PS50176">
    <property type="entry name" value="ARM_REPEAT"/>
    <property type="match status" value="7"/>
</dbReference>
<evidence type="ECO:0000256" key="2">
    <source>
        <dbReference type="ARBA" id="ARBA00005462"/>
    </source>
</evidence>
<dbReference type="PROSITE" id="PS50181">
    <property type="entry name" value="FBOX"/>
    <property type="match status" value="1"/>
</dbReference>
<dbReference type="PANTHER" id="PTHR46976:SF1">
    <property type="entry name" value="PROTEIN ARABIDILLO 1"/>
    <property type="match status" value="1"/>
</dbReference>
<evidence type="ECO:0000256" key="4">
    <source>
        <dbReference type="ARBA" id="ARBA00023242"/>
    </source>
</evidence>
<dbReference type="SUPFAM" id="SSF48371">
    <property type="entry name" value="ARM repeat"/>
    <property type="match status" value="1"/>
</dbReference>
<dbReference type="CDD" id="cd22155">
    <property type="entry name" value="F-box_AtADLO1-like"/>
    <property type="match status" value="1"/>
</dbReference>
<dbReference type="PANTHER" id="PTHR46976">
    <property type="entry name" value="PROTEIN ARABIDILLO 1"/>
    <property type="match status" value="1"/>
</dbReference>
<organism evidence="8 9">
    <name type="scientific">Gossypium darwinii</name>
    <name type="common">Darwin's cotton</name>
    <name type="synonym">Gossypium barbadense var. darwinii</name>
    <dbReference type="NCBI Taxonomy" id="34276"/>
    <lineage>
        <taxon>Eukaryota</taxon>
        <taxon>Viridiplantae</taxon>
        <taxon>Streptophyta</taxon>
        <taxon>Embryophyta</taxon>
        <taxon>Tracheophyta</taxon>
        <taxon>Spermatophyta</taxon>
        <taxon>Magnoliopsida</taxon>
        <taxon>eudicotyledons</taxon>
        <taxon>Gunneridae</taxon>
        <taxon>Pentapetalae</taxon>
        <taxon>rosids</taxon>
        <taxon>malvids</taxon>
        <taxon>Malvales</taxon>
        <taxon>Malvaceae</taxon>
        <taxon>Malvoideae</taxon>
        <taxon>Gossypium</taxon>
    </lineage>
</organism>
<evidence type="ECO:0000256" key="1">
    <source>
        <dbReference type="ARBA" id="ARBA00004123"/>
    </source>
</evidence>
<dbReference type="InterPro" id="IPR016024">
    <property type="entry name" value="ARM-type_fold"/>
</dbReference>
<dbReference type="Pfam" id="PF00514">
    <property type="entry name" value="Arm"/>
    <property type="match status" value="7"/>
</dbReference>
<dbReference type="InterPro" id="IPR001810">
    <property type="entry name" value="F-box_dom"/>
</dbReference>
<comment type="similarity">
    <text evidence="2">Belongs to the beta-catenin family.</text>
</comment>
<feature type="repeat" description="ARM" evidence="6">
    <location>
        <begin position="428"/>
        <end position="470"/>
    </location>
</feature>
<feature type="repeat" description="ARM" evidence="6">
    <location>
        <begin position="600"/>
        <end position="642"/>
    </location>
</feature>